<evidence type="ECO:0000313" key="3">
    <source>
        <dbReference type="Ensembl" id="ENSPMGP00000002672.1"/>
    </source>
</evidence>
<keyword evidence="1" id="KW-0472">Membrane</keyword>
<dbReference type="Gene3D" id="3.30.420.10">
    <property type="entry name" value="Ribonuclease H-like superfamily/Ribonuclease H"/>
    <property type="match status" value="1"/>
</dbReference>
<keyword evidence="1" id="KW-0812">Transmembrane</keyword>
<dbReference type="Proteomes" id="UP000261520">
    <property type="component" value="Unplaced"/>
</dbReference>
<evidence type="ECO:0000256" key="1">
    <source>
        <dbReference type="SAM" id="Phobius"/>
    </source>
</evidence>
<dbReference type="AlphaFoldDB" id="A0A3B3ZDN4"/>
<evidence type="ECO:0000256" key="2">
    <source>
        <dbReference type="SAM" id="SignalP"/>
    </source>
</evidence>
<keyword evidence="4" id="KW-1185">Reference proteome</keyword>
<dbReference type="GO" id="GO:0003676">
    <property type="term" value="F:nucleic acid binding"/>
    <property type="evidence" value="ECO:0007669"/>
    <property type="project" value="InterPro"/>
</dbReference>
<reference evidence="3" key="2">
    <citation type="submission" date="2025-09" db="UniProtKB">
        <authorList>
            <consortium name="Ensembl"/>
        </authorList>
    </citation>
    <scope>IDENTIFICATION</scope>
</reference>
<keyword evidence="1" id="KW-1133">Transmembrane helix</keyword>
<keyword evidence="2" id="KW-0732">Signal</keyword>
<dbReference type="InterPro" id="IPR036397">
    <property type="entry name" value="RNaseH_sf"/>
</dbReference>
<reference evidence="3" key="1">
    <citation type="submission" date="2025-08" db="UniProtKB">
        <authorList>
            <consortium name="Ensembl"/>
        </authorList>
    </citation>
    <scope>IDENTIFICATION</scope>
</reference>
<feature type="transmembrane region" description="Helical" evidence="1">
    <location>
        <begin position="25"/>
        <end position="44"/>
    </location>
</feature>
<feature type="signal peptide" evidence="2">
    <location>
        <begin position="1"/>
        <end position="22"/>
    </location>
</feature>
<dbReference type="Ensembl" id="ENSPMGT00000002830.1">
    <property type="protein sequence ID" value="ENSPMGP00000002672.1"/>
    <property type="gene ID" value="ENSPMGG00000002332.1"/>
</dbReference>
<accession>A0A3B3ZDN4</accession>
<name>A0A3B3ZDN4_9GOBI</name>
<proteinExistence type="predicted"/>
<evidence type="ECO:0000313" key="4">
    <source>
        <dbReference type="Proteomes" id="UP000261520"/>
    </source>
</evidence>
<protein>
    <submittedName>
        <fullName evidence="3">Uncharacterized protein</fullName>
    </submittedName>
</protein>
<organism evidence="3 4">
    <name type="scientific">Periophthalmus magnuspinnatus</name>
    <dbReference type="NCBI Taxonomy" id="409849"/>
    <lineage>
        <taxon>Eukaryota</taxon>
        <taxon>Metazoa</taxon>
        <taxon>Chordata</taxon>
        <taxon>Craniata</taxon>
        <taxon>Vertebrata</taxon>
        <taxon>Euteleostomi</taxon>
        <taxon>Actinopterygii</taxon>
        <taxon>Neopterygii</taxon>
        <taxon>Teleostei</taxon>
        <taxon>Neoteleostei</taxon>
        <taxon>Acanthomorphata</taxon>
        <taxon>Gobiaria</taxon>
        <taxon>Gobiiformes</taxon>
        <taxon>Gobioidei</taxon>
        <taxon>Gobiidae</taxon>
        <taxon>Oxudercinae</taxon>
        <taxon>Periophthalmus</taxon>
    </lineage>
</organism>
<dbReference type="STRING" id="409849.ENSPMGP00000002672"/>
<sequence length="105" mass="11709">CSGHLCLKHLLCLFLLYSHNLCHPWIIITSVMVWGCVSASVMGLGQHMLPSKQRPFQGRPCLFQQDNAKPPSALRVLDWPSCSPDLSPTENVSKCSVSPCDVMKW</sequence>
<feature type="chain" id="PRO_5017424554" evidence="2">
    <location>
        <begin position="23"/>
        <end position="105"/>
    </location>
</feature>